<sequence length="148" mass="15990">MSFEPEAWKQFVTDHWVLILIAVVALLVILNVVKTVLKWVLAAAIVVGVVVYGGYTVSDLKEIGGQVVETATSAMKDEASKAMAEEAKKATYTLNPDGTYLVKSPNLELTGTPNSGEVDVKFRSVSLGTWKMEGPVRDFVTTALQASK</sequence>
<accession>A0A9X4QLU9</accession>
<dbReference type="RefSeq" id="WP_277564503.1">
    <property type="nucleotide sequence ID" value="NZ_JAPDHZ010000002.1"/>
</dbReference>
<evidence type="ECO:0000256" key="1">
    <source>
        <dbReference type="SAM" id="Phobius"/>
    </source>
</evidence>
<organism evidence="2 3">
    <name type="scientific">Cohnella ginsengisoli</name>
    <dbReference type="NCBI Taxonomy" id="425004"/>
    <lineage>
        <taxon>Bacteria</taxon>
        <taxon>Bacillati</taxon>
        <taxon>Bacillota</taxon>
        <taxon>Bacilli</taxon>
        <taxon>Bacillales</taxon>
        <taxon>Paenibacillaceae</taxon>
        <taxon>Cohnella</taxon>
    </lineage>
</organism>
<keyword evidence="1" id="KW-1133">Transmembrane helix</keyword>
<protein>
    <submittedName>
        <fullName evidence="2">Uncharacterized protein</fullName>
    </submittedName>
</protein>
<feature type="transmembrane region" description="Helical" evidence="1">
    <location>
        <begin position="39"/>
        <end position="57"/>
    </location>
</feature>
<gene>
    <name evidence="2" type="ORF">OMP38_07405</name>
</gene>
<reference evidence="2 3" key="1">
    <citation type="submission" date="2022-10" db="EMBL/GenBank/DDBJ databases">
        <title>Comparative genomic analysis of Cohnella hashimotonis sp. nov., isolated from the International Space Station.</title>
        <authorList>
            <person name="Simpson A."/>
            <person name="Venkateswaran K."/>
        </authorList>
    </citation>
    <scope>NUCLEOTIDE SEQUENCE [LARGE SCALE GENOMIC DNA]</scope>
    <source>
        <strain evidence="2 3">DSM 18997</strain>
    </source>
</reference>
<dbReference type="Proteomes" id="UP001153387">
    <property type="component" value="Unassembled WGS sequence"/>
</dbReference>
<keyword evidence="1" id="KW-0472">Membrane</keyword>
<evidence type="ECO:0000313" key="3">
    <source>
        <dbReference type="Proteomes" id="UP001153387"/>
    </source>
</evidence>
<dbReference type="EMBL" id="JAPDHZ010000002">
    <property type="protein sequence ID" value="MDG0790701.1"/>
    <property type="molecule type" value="Genomic_DNA"/>
</dbReference>
<proteinExistence type="predicted"/>
<dbReference type="AlphaFoldDB" id="A0A9X4QLU9"/>
<name>A0A9X4QLU9_9BACL</name>
<feature type="transmembrane region" description="Helical" evidence="1">
    <location>
        <begin position="12"/>
        <end position="33"/>
    </location>
</feature>
<evidence type="ECO:0000313" key="2">
    <source>
        <dbReference type="EMBL" id="MDG0790701.1"/>
    </source>
</evidence>
<keyword evidence="3" id="KW-1185">Reference proteome</keyword>
<comment type="caution">
    <text evidence="2">The sequence shown here is derived from an EMBL/GenBank/DDBJ whole genome shotgun (WGS) entry which is preliminary data.</text>
</comment>
<keyword evidence="1" id="KW-0812">Transmembrane</keyword>